<dbReference type="AlphaFoldDB" id="A0A9D1RZK8"/>
<evidence type="ECO:0000313" key="2">
    <source>
        <dbReference type="EMBL" id="HIW95591.1"/>
    </source>
</evidence>
<protein>
    <recommendedName>
        <fullName evidence="4">DUF3558 domain-containing protein</fullName>
    </recommendedName>
</protein>
<name>A0A9D1RZK8_9CORY</name>
<reference evidence="2" key="2">
    <citation type="submission" date="2021-04" db="EMBL/GenBank/DDBJ databases">
        <authorList>
            <person name="Gilroy R."/>
        </authorList>
    </citation>
    <scope>NUCLEOTIDE SEQUENCE</scope>
    <source>
        <strain evidence="2">4376</strain>
    </source>
</reference>
<gene>
    <name evidence="2" type="ORF">H9867_03775</name>
</gene>
<sequence>MTSQGEGSLGARRENTKTGGKGKVIASGQARRSLAVMMVAALTLTGCTQVEGATDDAPAGVNTSAAGTSTPAPGEAGEVGSEELAEYVRRSEQFIGRPITVPELGSEHGIDVAFWGLPDYCSPEVVERFEQIGFVGGGLDATSFDRICYFNPEDELRRGGLETFRVNVSDSFHHVHHSIASESAGSDGFYKLSKSKGDECAQILISRESTMLSIGLSHLPPSLSQEETCKRLTSFKRILTNITGGK</sequence>
<dbReference type="Proteomes" id="UP000824189">
    <property type="component" value="Unassembled WGS sequence"/>
</dbReference>
<comment type="caution">
    <text evidence="2">The sequence shown here is derived from an EMBL/GenBank/DDBJ whole genome shotgun (WGS) entry which is preliminary data.</text>
</comment>
<dbReference type="EMBL" id="DXFZ01000043">
    <property type="protein sequence ID" value="HIW95591.1"/>
    <property type="molecule type" value="Genomic_DNA"/>
</dbReference>
<evidence type="ECO:0000313" key="3">
    <source>
        <dbReference type="Proteomes" id="UP000824189"/>
    </source>
</evidence>
<reference evidence="2" key="1">
    <citation type="journal article" date="2021" name="PeerJ">
        <title>Extensive microbial diversity within the chicken gut microbiome revealed by metagenomics and culture.</title>
        <authorList>
            <person name="Gilroy R."/>
            <person name="Ravi A."/>
            <person name="Getino M."/>
            <person name="Pursley I."/>
            <person name="Horton D.L."/>
            <person name="Alikhan N.F."/>
            <person name="Baker D."/>
            <person name="Gharbi K."/>
            <person name="Hall N."/>
            <person name="Watson M."/>
            <person name="Adriaenssens E.M."/>
            <person name="Foster-Nyarko E."/>
            <person name="Jarju S."/>
            <person name="Secka A."/>
            <person name="Antonio M."/>
            <person name="Oren A."/>
            <person name="Chaudhuri R.R."/>
            <person name="La Ragione R."/>
            <person name="Hildebrand F."/>
            <person name="Pallen M.J."/>
        </authorList>
    </citation>
    <scope>NUCLEOTIDE SEQUENCE</scope>
    <source>
        <strain evidence="2">4376</strain>
    </source>
</reference>
<organism evidence="2 3">
    <name type="scientific">Candidatus Corynebacterium gallistercoris</name>
    <dbReference type="NCBI Taxonomy" id="2838530"/>
    <lineage>
        <taxon>Bacteria</taxon>
        <taxon>Bacillati</taxon>
        <taxon>Actinomycetota</taxon>
        <taxon>Actinomycetes</taxon>
        <taxon>Mycobacteriales</taxon>
        <taxon>Corynebacteriaceae</taxon>
        <taxon>Corynebacterium</taxon>
    </lineage>
</organism>
<proteinExistence type="predicted"/>
<evidence type="ECO:0008006" key="4">
    <source>
        <dbReference type="Google" id="ProtNLM"/>
    </source>
</evidence>
<feature type="region of interest" description="Disordered" evidence="1">
    <location>
        <begin position="1"/>
        <end position="25"/>
    </location>
</feature>
<evidence type="ECO:0000256" key="1">
    <source>
        <dbReference type="SAM" id="MobiDB-lite"/>
    </source>
</evidence>
<feature type="compositionally biased region" description="Polar residues" evidence="1">
    <location>
        <begin position="61"/>
        <end position="71"/>
    </location>
</feature>
<feature type="region of interest" description="Disordered" evidence="1">
    <location>
        <begin position="58"/>
        <end position="80"/>
    </location>
</feature>
<accession>A0A9D1RZK8</accession>